<dbReference type="PANTHER" id="PTHR19359:SF129">
    <property type="entry name" value="CYTOCHROME B5 ISOFORM B"/>
    <property type="match status" value="1"/>
</dbReference>
<comment type="caution">
    <text evidence="14">The sequence shown here is derived from an EMBL/GenBank/DDBJ whole genome shotgun (WGS) entry which is preliminary data.</text>
</comment>
<reference evidence="14 15" key="1">
    <citation type="submission" date="2020-06" db="EMBL/GenBank/DDBJ databases">
        <title>Transcriptomic and genomic resources for Thalictrum thalictroides and T. hernandezii: Facilitating candidate gene discovery in an emerging model plant lineage.</title>
        <authorList>
            <person name="Arias T."/>
            <person name="Riano-Pachon D.M."/>
            <person name="Di Stilio V.S."/>
        </authorList>
    </citation>
    <scope>NUCLEOTIDE SEQUENCE [LARGE SCALE GENOMIC DNA]</scope>
    <source>
        <strain evidence="15">cv. WT478/WT964</strain>
        <tissue evidence="14">Leaves</tissue>
    </source>
</reference>
<evidence type="ECO:0000256" key="6">
    <source>
        <dbReference type="ARBA" id="ARBA00022824"/>
    </source>
</evidence>
<comment type="similarity">
    <text evidence="11 12">Belongs to the cytochrome b5 family.</text>
</comment>
<feature type="non-terminal residue" evidence="14">
    <location>
        <position position="1"/>
    </location>
</feature>
<dbReference type="AlphaFoldDB" id="A0A7J6WC91"/>
<dbReference type="SUPFAM" id="SSF55856">
    <property type="entry name" value="Cytochrome b5-like heme/steroid binding domain"/>
    <property type="match status" value="1"/>
</dbReference>
<dbReference type="GO" id="GO:0005789">
    <property type="term" value="C:endoplasmic reticulum membrane"/>
    <property type="evidence" value="ECO:0007669"/>
    <property type="project" value="UniProtKB-SubCell"/>
</dbReference>
<dbReference type="OrthoDB" id="260519at2759"/>
<dbReference type="PROSITE" id="PS00191">
    <property type="entry name" value="CYTOCHROME_B5_1"/>
    <property type="match status" value="1"/>
</dbReference>
<keyword evidence="3 12" id="KW-0349">Heme</keyword>
<evidence type="ECO:0000256" key="9">
    <source>
        <dbReference type="ARBA" id="ARBA00023004"/>
    </source>
</evidence>
<keyword evidence="7" id="KW-0249">Electron transport</keyword>
<dbReference type="GO" id="GO:0020037">
    <property type="term" value="F:heme binding"/>
    <property type="evidence" value="ECO:0007669"/>
    <property type="project" value="UniProtKB-UniRule"/>
</dbReference>
<feature type="domain" description="Cytochrome b5 heme-binding" evidence="13">
    <location>
        <begin position="24"/>
        <end position="70"/>
    </location>
</feature>
<evidence type="ECO:0000256" key="2">
    <source>
        <dbReference type="ARBA" id="ARBA00022448"/>
    </source>
</evidence>
<keyword evidence="4" id="KW-0812">Transmembrane</keyword>
<proteinExistence type="inferred from homology"/>
<keyword evidence="6" id="KW-0256">Endoplasmic reticulum</keyword>
<keyword evidence="15" id="KW-1185">Reference proteome</keyword>
<dbReference type="PRINTS" id="PR00363">
    <property type="entry name" value="CYTOCHROMEB5"/>
</dbReference>
<evidence type="ECO:0000256" key="7">
    <source>
        <dbReference type="ARBA" id="ARBA00022982"/>
    </source>
</evidence>
<evidence type="ECO:0000313" key="15">
    <source>
        <dbReference type="Proteomes" id="UP000554482"/>
    </source>
</evidence>
<dbReference type="InterPro" id="IPR001199">
    <property type="entry name" value="Cyt_B5-like_heme/steroid-bd"/>
</dbReference>
<evidence type="ECO:0000256" key="4">
    <source>
        <dbReference type="ARBA" id="ARBA00022692"/>
    </source>
</evidence>
<dbReference type="InterPro" id="IPR018506">
    <property type="entry name" value="Cyt_B5_heme-BS"/>
</dbReference>
<gene>
    <name evidence="14" type="ORF">FRX31_015424</name>
</gene>
<accession>A0A7J6WC91</accession>
<evidence type="ECO:0000256" key="10">
    <source>
        <dbReference type="ARBA" id="ARBA00023136"/>
    </source>
</evidence>
<evidence type="ECO:0000256" key="1">
    <source>
        <dbReference type="ARBA" id="ARBA00004131"/>
    </source>
</evidence>
<evidence type="ECO:0000256" key="3">
    <source>
        <dbReference type="ARBA" id="ARBA00022617"/>
    </source>
</evidence>
<keyword evidence="8" id="KW-1133">Transmembrane helix</keyword>
<evidence type="ECO:0000256" key="11">
    <source>
        <dbReference type="ARBA" id="ARBA00038168"/>
    </source>
</evidence>
<dbReference type="InterPro" id="IPR050668">
    <property type="entry name" value="Cytochrome_b5"/>
</dbReference>
<dbReference type="Proteomes" id="UP000554482">
    <property type="component" value="Unassembled WGS sequence"/>
</dbReference>
<dbReference type="GO" id="GO:0046872">
    <property type="term" value="F:metal ion binding"/>
    <property type="evidence" value="ECO:0007669"/>
    <property type="project" value="UniProtKB-UniRule"/>
</dbReference>
<keyword evidence="10" id="KW-0472">Membrane</keyword>
<evidence type="ECO:0000256" key="8">
    <source>
        <dbReference type="ARBA" id="ARBA00022989"/>
    </source>
</evidence>
<dbReference type="InterPro" id="IPR036400">
    <property type="entry name" value="Cyt_B5-like_heme/steroid_sf"/>
</dbReference>
<dbReference type="PROSITE" id="PS50255">
    <property type="entry name" value="CYTOCHROME_B5_2"/>
    <property type="match status" value="1"/>
</dbReference>
<dbReference type="SMART" id="SM01117">
    <property type="entry name" value="Cyt-b5"/>
    <property type="match status" value="1"/>
</dbReference>
<protein>
    <submittedName>
        <fullName evidence="14">Cytochrome b5</fullName>
    </submittedName>
</protein>
<evidence type="ECO:0000256" key="12">
    <source>
        <dbReference type="RuleBase" id="RU362121"/>
    </source>
</evidence>
<comment type="subcellular location">
    <subcellularLocation>
        <location evidence="1">Endoplasmic reticulum membrane</location>
        <topology evidence="1">Single-pass membrane protein</topology>
        <orientation evidence="1">Cytoplasmic side</orientation>
    </subcellularLocation>
</comment>
<dbReference type="PANTHER" id="PTHR19359">
    <property type="entry name" value="CYTOCHROME B5"/>
    <property type="match status" value="1"/>
</dbReference>
<dbReference type="Gene3D" id="3.10.120.10">
    <property type="entry name" value="Cytochrome b5-like heme/steroid binding domain"/>
    <property type="match status" value="1"/>
</dbReference>
<dbReference type="Pfam" id="PF00173">
    <property type="entry name" value="Cyt-b5"/>
    <property type="match status" value="1"/>
</dbReference>
<name>A0A7J6WC91_THATH</name>
<evidence type="ECO:0000256" key="5">
    <source>
        <dbReference type="ARBA" id="ARBA00022723"/>
    </source>
</evidence>
<keyword evidence="2" id="KW-0813">Transport</keyword>
<organism evidence="14 15">
    <name type="scientific">Thalictrum thalictroides</name>
    <name type="common">Rue-anemone</name>
    <name type="synonym">Anemone thalictroides</name>
    <dbReference type="NCBI Taxonomy" id="46969"/>
    <lineage>
        <taxon>Eukaryota</taxon>
        <taxon>Viridiplantae</taxon>
        <taxon>Streptophyta</taxon>
        <taxon>Embryophyta</taxon>
        <taxon>Tracheophyta</taxon>
        <taxon>Spermatophyta</taxon>
        <taxon>Magnoliopsida</taxon>
        <taxon>Ranunculales</taxon>
        <taxon>Ranunculaceae</taxon>
        <taxon>Thalictroideae</taxon>
        <taxon>Thalictrum</taxon>
    </lineage>
</organism>
<dbReference type="EMBL" id="JABWDY010017976">
    <property type="protein sequence ID" value="KAF5194989.1"/>
    <property type="molecule type" value="Genomic_DNA"/>
</dbReference>
<sequence length="70" mass="7539">MEEAQEFLQTGNSSGSGTGVVIESNIITFAEVSKHNNLKDCWLLINGKVYDVTKFLGDHPGGSEVLLKAT</sequence>
<evidence type="ECO:0000313" key="14">
    <source>
        <dbReference type="EMBL" id="KAF5194989.1"/>
    </source>
</evidence>
<keyword evidence="9 12" id="KW-0408">Iron</keyword>
<keyword evidence="5 12" id="KW-0479">Metal-binding</keyword>
<evidence type="ECO:0000259" key="13">
    <source>
        <dbReference type="PROSITE" id="PS50255"/>
    </source>
</evidence>